<proteinExistence type="inferred from homology"/>
<evidence type="ECO:0000313" key="12">
    <source>
        <dbReference type="Proteomes" id="UP000077037"/>
    </source>
</evidence>
<keyword evidence="5 7" id="KW-1133">Transmembrane helix</keyword>
<feature type="domain" description="ABC transmembrane type-1" evidence="8">
    <location>
        <begin position="88"/>
        <end position="276"/>
    </location>
</feature>
<protein>
    <submittedName>
        <fullName evidence="9">ABC transporter permease</fullName>
    </submittedName>
</protein>
<dbReference type="PROSITE" id="PS50928">
    <property type="entry name" value="ABC_TM1"/>
    <property type="match status" value="1"/>
</dbReference>
<dbReference type="Pfam" id="PF00528">
    <property type="entry name" value="BPD_transp_1"/>
    <property type="match status" value="1"/>
</dbReference>
<keyword evidence="2 7" id="KW-0813">Transport</keyword>
<evidence type="ECO:0000256" key="5">
    <source>
        <dbReference type="ARBA" id="ARBA00022989"/>
    </source>
</evidence>
<dbReference type="Gene3D" id="1.10.3720.10">
    <property type="entry name" value="MetI-like"/>
    <property type="match status" value="1"/>
</dbReference>
<dbReference type="RefSeq" id="WP_066122661.1">
    <property type="nucleotide sequence ID" value="NZ_FKBS01000002.1"/>
</dbReference>
<evidence type="ECO:0000256" key="7">
    <source>
        <dbReference type="RuleBase" id="RU363032"/>
    </source>
</evidence>
<gene>
    <name evidence="9" type="primary">dppC_1</name>
    <name evidence="9" type="ORF">SAMEA1982600_00023</name>
    <name evidence="10" type="ORF">SAMEA3906486_00248</name>
</gene>
<dbReference type="InterPro" id="IPR025966">
    <property type="entry name" value="OppC_N"/>
</dbReference>
<keyword evidence="4 7" id="KW-0812">Transmembrane</keyword>
<dbReference type="EMBL" id="FKBS01000002">
    <property type="protein sequence ID" value="CZZ87418.1"/>
    <property type="molecule type" value="Genomic_DNA"/>
</dbReference>
<dbReference type="EMBL" id="FKIF01000001">
    <property type="protein sequence ID" value="SAI65505.1"/>
    <property type="molecule type" value="Genomic_DNA"/>
</dbReference>
<dbReference type="InterPro" id="IPR000515">
    <property type="entry name" value="MetI-like"/>
</dbReference>
<evidence type="ECO:0000256" key="3">
    <source>
        <dbReference type="ARBA" id="ARBA00022475"/>
    </source>
</evidence>
<feature type="transmembrane region" description="Helical" evidence="7">
    <location>
        <begin position="253"/>
        <end position="276"/>
    </location>
</feature>
<dbReference type="Pfam" id="PF12911">
    <property type="entry name" value="OppC_N"/>
    <property type="match status" value="1"/>
</dbReference>
<evidence type="ECO:0000313" key="10">
    <source>
        <dbReference type="EMBL" id="SAI65505.1"/>
    </source>
</evidence>
<evidence type="ECO:0000256" key="6">
    <source>
        <dbReference type="ARBA" id="ARBA00023136"/>
    </source>
</evidence>
<evidence type="ECO:0000256" key="1">
    <source>
        <dbReference type="ARBA" id="ARBA00004651"/>
    </source>
</evidence>
<dbReference type="PANTHER" id="PTHR43386">
    <property type="entry name" value="OLIGOPEPTIDE TRANSPORT SYSTEM PERMEASE PROTEIN APPC"/>
    <property type="match status" value="1"/>
</dbReference>
<reference evidence="9 12" key="1">
    <citation type="submission" date="2016-03" db="EMBL/GenBank/DDBJ databases">
        <authorList>
            <consortium name="Pathogen Informatics"/>
        </authorList>
    </citation>
    <scope>NUCLEOTIDE SEQUENCE [LARGE SCALE GENOMIC DNA]</scope>
    <source>
        <strain evidence="10 11">H050680373</strain>
        <strain evidence="9 12">NCTC13364</strain>
    </source>
</reference>
<dbReference type="CDD" id="cd06261">
    <property type="entry name" value="TM_PBP2"/>
    <property type="match status" value="1"/>
</dbReference>
<keyword evidence="11" id="KW-1185">Reference proteome</keyword>
<evidence type="ECO:0000256" key="4">
    <source>
        <dbReference type="ARBA" id="ARBA00022692"/>
    </source>
</evidence>
<sequence>MTTATALAPAPAHPLAEAARMFARNPTALAGLALLALILAVSLLGPLLLQADPFEIVTAPLSPPGSPDAWLGSDYLGRDVLTGLIYGGRATLLVGAVAAMLSVLIGITVGALAGFYGGTVENVLMRATEFFQVLPTLLFAMVITTLFSPTLLSITLAIGVVSWPNTARLTRGEFLKFREVEFVRAERSIGAGNARLIWRVILPNVLPPLIVSATLAVGSAILFEAGLSFLGLGDPNLMSWGLIIGSNRQYVLAAWWAVTFPGLAIFLTVLAVSLVGDGLNDALNPRLRER</sequence>
<evidence type="ECO:0000256" key="2">
    <source>
        <dbReference type="ARBA" id="ARBA00022448"/>
    </source>
</evidence>
<dbReference type="OrthoDB" id="9783218at2"/>
<organism evidence="9 12">
    <name type="scientific">Bordetella ansorpii</name>
    <dbReference type="NCBI Taxonomy" id="288768"/>
    <lineage>
        <taxon>Bacteria</taxon>
        <taxon>Pseudomonadati</taxon>
        <taxon>Pseudomonadota</taxon>
        <taxon>Betaproteobacteria</taxon>
        <taxon>Burkholderiales</taxon>
        <taxon>Alcaligenaceae</taxon>
        <taxon>Bordetella</taxon>
    </lineage>
</organism>
<dbReference type="STRING" id="288768.SAMEA3906486_00248"/>
<dbReference type="SUPFAM" id="SSF161098">
    <property type="entry name" value="MetI-like"/>
    <property type="match status" value="1"/>
</dbReference>
<comment type="subcellular location">
    <subcellularLocation>
        <location evidence="1 7">Cell membrane</location>
        <topology evidence="1 7">Multi-pass membrane protein</topology>
    </subcellularLocation>
</comment>
<evidence type="ECO:0000313" key="9">
    <source>
        <dbReference type="EMBL" id="CZZ87418.1"/>
    </source>
</evidence>
<dbReference type="GO" id="GO:0055085">
    <property type="term" value="P:transmembrane transport"/>
    <property type="evidence" value="ECO:0007669"/>
    <property type="project" value="InterPro"/>
</dbReference>
<keyword evidence="3" id="KW-1003">Cell membrane</keyword>
<name>A0A146AET2_9BORD</name>
<feature type="transmembrane region" description="Helical" evidence="7">
    <location>
        <begin position="137"/>
        <end position="161"/>
    </location>
</feature>
<dbReference type="InterPro" id="IPR050366">
    <property type="entry name" value="BP-dependent_transpt_permease"/>
</dbReference>
<dbReference type="InterPro" id="IPR035906">
    <property type="entry name" value="MetI-like_sf"/>
</dbReference>
<dbReference type="Proteomes" id="UP000077037">
    <property type="component" value="Unassembled WGS sequence"/>
</dbReference>
<evidence type="ECO:0000259" key="8">
    <source>
        <dbReference type="PROSITE" id="PS50928"/>
    </source>
</evidence>
<keyword evidence="6 7" id="KW-0472">Membrane</keyword>
<dbReference type="Proteomes" id="UP000076848">
    <property type="component" value="Unassembled WGS sequence"/>
</dbReference>
<feature type="transmembrane region" description="Helical" evidence="7">
    <location>
        <begin position="205"/>
        <end position="233"/>
    </location>
</feature>
<comment type="similarity">
    <text evidence="7">Belongs to the binding-protein-dependent transport system permease family.</text>
</comment>
<feature type="transmembrane region" description="Helical" evidence="7">
    <location>
        <begin position="28"/>
        <end position="49"/>
    </location>
</feature>
<dbReference type="GO" id="GO:0005886">
    <property type="term" value="C:plasma membrane"/>
    <property type="evidence" value="ECO:0007669"/>
    <property type="project" value="UniProtKB-SubCell"/>
</dbReference>
<dbReference type="PANTHER" id="PTHR43386:SF1">
    <property type="entry name" value="D,D-DIPEPTIDE TRANSPORT SYSTEM PERMEASE PROTEIN DDPC-RELATED"/>
    <property type="match status" value="1"/>
</dbReference>
<evidence type="ECO:0000313" key="11">
    <source>
        <dbReference type="Proteomes" id="UP000076848"/>
    </source>
</evidence>
<accession>A0A146AET2</accession>
<dbReference type="AlphaFoldDB" id="A0A146AET2"/>
<feature type="transmembrane region" description="Helical" evidence="7">
    <location>
        <begin position="92"/>
        <end position="117"/>
    </location>
</feature>